<dbReference type="Gramene" id="Pp3c24_3310V3.2">
    <property type="protein sequence ID" value="PAC:32910442.CDS.1"/>
    <property type="gene ID" value="Pp3c24_3310"/>
</dbReference>
<evidence type="ECO:0000313" key="2">
    <source>
        <dbReference type="Proteomes" id="UP000006727"/>
    </source>
</evidence>
<keyword evidence="2" id="KW-1185">Reference proteome</keyword>
<reference evidence="1" key="3">
    <citation type="submission" date="2020-12" db="UniProtKB">
        <authorList>
            <consortium name="EnsemblPlants"/>
        </authorList>
    </citation>
    <scope>IDENTIFICATION</scope>
</reference>
<accession>A0A7I3YZ88</accession>
<proteinExistence type="predicted"/>
<evidence type="ECO:0000313" key="1">
    <source>
        <dbReference type="EnsemblPlants" id="PAC:32910442.CDS.1"/>
    </source>
</evidence>
<dbReference type="EMBL" id="ABEU02000024">
    <property type="status" value="NOT_ANNOTATED_CDS"/>
    <property type="molecule type" value="Genomic_DNA"/>
</dbReference>
<organism evidence="1 2">
    <name type="scientific">Physcomitrium patens</name>
    <name type="common">Spreading-leaved earth moss</name>
    <name type="synonym">Physcomitrella patens</name>
    <dbReference type="NCBI Taxonomy" id="3218"/>
    <lineage>
        <taxon>Eukaryota</taxon>
        <taxon>Viridiplantae</taxon>
        <taxon>Streptophyta</taxon>
        <taxon>Embryophyta</taxon>
        <taxon>Bryophyta</taxon>
        <taxon>Bryophytina</taxon>
        <taxon>Bryopsida</taxon>
        <taxon>Funariidae</taxon>
        <taxon>Funariales</taxon>
        <taxon>Funariaceae</taxon>
        <taxon>Physcomitrium</taxon>
    </lineage>
</organism>
<name>A0A7I3YZ88_PHYPA</name>
<reference evidence="1 2" key="1">
    <citation type="journal article" date="2008" name="Science">
        <title>The Physcomitrella genome reveals evolutionary insights into the conquest of land by plants.</title>
        <authorList>
            <person name="Rensing S."/>
            <person name="Lang D."/>
            <person name="Zimmer A."/>
            <person name="Terry A."/>
            <person name="Salamov A."/>
            <person name="Shapiro H."/>
            <person name="Nishiyama T."/>
            <person name="Perroud P.-F."/>
            <person name="Lindquist E."/>
            <person name="Kamisugi Y."/>
            <person name="Tanahashi T."/>
            <person name="Sakakibara K."/>
            <person name="Fujita T."/>
            <person name="Oishi K."/>
            <person name="Shin-I T."/>
            <person name="Kuroki Y."/>
            <person name="Toyoda A."/>
            <person name="Suzuki Y."/>
            <person name="Hashimoto A."/>
            <person name="Yamaguchi K."/>
            <person name="Sugano A."/>
            <person name="Kohara Y."/>
            <person name="Fujiyama A."/>
            <person name="Anterola A."/>
            <person name="Aoki S."/>
            <person name="Ashton N."/>
            <person name="Barbazuk W.B."/>
            <person name="Barker E."/>
            <person name="Bennetzen J."/>
            <person name="Bezanilla M."/>
            <person name="Blankenship R."/>
            <person name="Cho S.H."/>
            <person name="Dutcher S."/>
            <person name="Estelle M."/>
            <person name="Fawcett J.A."/>
            <person name="Gundlach H."/>
            <person name="Hanada K."/>
            <person name="Heyl A."/>
            <person name="Hicks K.A."/>
            <person name="Hugh J."/>
            <person name="Lohr M."/>
            <person name="Mayer K."/>
            <person name="Melkozernov A."/>
            <person name="Murata T."/>
            <person name="Nelson D."/>
            <person name="Pils B."/>
            <person name="Prigge M."/>
            <person name="Reiss B."/>
            <person name="Renner T."/>
            <person name="Rombauts S."/>
            <person name="Rushton P."/>
            <person name="Sanderfoot A."/>
            <person name="Schween G."/>
            <person name="Shiu S.-H."/>
            <person name="Stueber K."/>
            <person name="Theodoulou F.L."/>
            <person name="Tu H."/>
            <person name="Van de Peer Y."/>
            <person name="Verrier P.J."/>
            <person name="Waters E."/>
            <person name="Wood A."/>
            <person name="Yang L."/>
            <person name="Cove D."/>
            <person name="Cuming A."/>
            <person name="Hasebe M."/>
            <person name="Lucas S."/>
            <person name="Mishler D.B."/>
            <person name="Reski R."/>
            <person name="Grigoriev I."/>
            <person name="Quatrano R.S."/>
            <person name="Boore J.L."/>
        </authorList>
    </citation>
    <scope>NUCLEOTIDE SEQUENCE [LARGE SCALE GENOMIC DNA]</scope>
    <source>
        <strain evidence="1 2">cv. Gransden 2004</strain>
    </source>
</reference>
<dbReference type="EnsemblPlants" id="Pp3c24_3310V3.2">
    <property type="protein sequence ID" value="PAC:32910442.CDS.1"/>
    <property type="gene ID" value="Pp3c24_3310"/>
</dbReference>
<protein>
    <submittedName>
        <fullName evidence="1">Uncharacterized protein</fullName>
    </submittedName>
</protein>
<sequence>MPKLGLPFDGEDIAHMPNCEHGAHVSWLFTLPCVLQRSIGQLESASPTTSIVHVFMNKSGFIYAVCAIVIPSPSDSVIFPATAKYPGGVETSGYGT</sequence>
<dbReference type="Proteomes" id="UP000006727">
    <property type="component" value="Chromosome 24"/>
</dbReference>
<dbReference type="AlphaFoldDB" id="A0A7I3YZ88"/>
<reference evidence="1 2" key="2">
    <citation type="journal article" date="2018" name="Plant J.">
        <title>The Physcomitrella patens chromosome-scale assembly reveals moss genome structure and evolution.</title>
        <authorList>
            <person name="Lang D."/>
            <person name="Ullrich K.K."/>
            <person name="Murat F."/>
            <person name="Fuchs J."/>
            <person name="Jenkins J."/>
            <person name="Haas F.B."/>
            <person name="Piednoel M."/>
            <person name="Gundlach H."/>
            <person name="Van Bel M."/>
            <person name="Meyberg R."/>
            <person name="Vives C."/>
            <person name="Morata J."/>
            <person name="Symeonidi A."/>
            <person name="Hiss M."/>
            <person name="Muchero W."/>
            <person name="Kamisugi Y."/>
            <person name="Saleh O."/>
            <person name="Blanc G."/>
            <person name="Decker E.L."/>
            <person name="van Gessel N."/>
            <person name="Grimwood J."/>
            <person name="Hayes R.D."/>
            <person name="Graham S.W."/>
            <person name="Gunter L.E."/>
            <person name="McDaniel S.F."/>
            <person name="Hoernstein S.N.W."/>
            <person name="Larsson A."/>
            <person name="Li F.W."/>
            <person name="Perroud P.F."/>
            <person name="Phillips J."/>
            <person name="Ranjan P."/>
            <person name="Rokshar D.S."/>
            <person name="Rothfels C.J."/>
            <person name="Schneider L."/>
            <person name="Shu S."/>
            <person name="Stevenson D.W."/>
            <person name="Thummler F."/>
            <person name="Tillich M."/>
            <person name="Villarreal Aguilar J.C."/>
            <person name="Widiez T."/>
            <person name="Wong G.K."/>
            <person name="Wymore A."/>
            <person name="Zhang Y."/>
            <person name="Zimmer A.D."/>
            <person name="Quatrano R.S."/>
            <person name="Mayer K.F.X."/>
            <person name="Goodstein D."/>
            <person name="Casacuberta J.M."/>
            <person name="Vandepoele K."/>
            <person name="Reski R."/>
            <person name="Cuming A.C."/>
            <person name="Tuskan G.A."/>
            <person name="Maumus F."/>
            <person name="Salse J."/>
            <person name="Schmutz J."/>
            <person name="Rensing S.A."/>
        </authorList>
    </citation>
    <scope>NUCLEOTIDE SEQUENCE [LARGE SCALE GENOMIC DNA]</scope>
    <source>
        <strain evidence="1 2">cv. Gransden 2004</strain>
    </source>
</reference>